<reference evidence="8" key="2">
    <citation type="submission" date="2018-05" db="EMBL/GenBank/DDBJ databases">
        <title>OmerRS3 (Oryza meridionalis Reference Sequence Version 3).</title>
        <authorList>
            <person name="Zhang J."/>
            <person name="Kudrna D."/>
            <person name="Lee S."/>
            <person name="Talag J."/>
            <person name="Welchert J."/>
            <person name="Wing R.A."/>
        </authorList>
    </citation>
    <scope>NUCLEOTIDE SEQUENCE [LARGE SCALE GENOMIC DNA]</scope>
    <source>
        <strain evidence="8">cv. OR44</strain>
    </source>
</reference>
<dbReference type="PANTHER" id="PTHR43895">
    <property type="entry name" value="CALCIUM/CALMODULIN-DEPENDENT PROTEIN KINASE KINASE-RELATED"/>
    <property type="match status" value="1"/>
</dbReference>
<dbReference type="PANTHER" id="PTHR43895:SF17">
    <property type="entry name" value="CBL-INTERACTING PROTEIN KINASE 13-RELATED"/>
    <property type="match status" value="1"/>
</dbReference>
<protein>
    <recommendedName>
        <fullName evidence="7">Protein kinase domain-containing protein</fullName>
    </recommendedName>
</protein>
<dbReference type="SUPFAM" id="SSF56112">
    <property type="entry name" value="Protein kinase-like (PK-like)"/>
    <property type="match status" value="1"/>
</dbReference>
<evidence type="ECO:0000256" key="1">
    <source>
        <dbReference type="ARBA" id="ARBA00022527"/>
    </source>
</evidence>
<sequence>MGSSTRSAARWRTSRRVYDAAKADLWSFGVVIFVVVAGYLPLQDLNLVGMYRKIHKGDFRCPKLFSPELIRLLRGVLVSNP</sequence>
<keyword evidence="6" id="KW-0812">Transmembrane</keyword>
<dbReference type="GO" id="GO:0005524">
    <property type="term" value="F:ATP binding"/>
    <property type="evidence" value="ECO:0007669"/>
    <property type="project" value="UniProtKB-KW"/>
</dbReference>
<dbReference type="Proteomes" id="UP000008021">
    <property type="component" value="Chromosome 11"/>
</dbReference>
<evidence type="ECO:0000313" key="9">
    <source>
        <dbReference type="Proteomes" id="UP000008021"/>
    </source>
</evidence>
<accession>A0A0E0F4Q0</accession>
<dbReference type="AlphaFoldDB" id="A0A0E0F4Q0"/>
<dbReference type="HOGENOM" id="CLU_2577863_0_0_1"/>
<dbReference type="Gene3D" id="1.10.510.10">
    <property type="entry name" value="Transferase(Phosphotransferase) domain 1"/>
    <property type="match status" value="1"/>
</dbReference>
<evidence type="ECO:0000256" key="5">
    <source>
        <dbReference type="ARBA" id="ARBA00022840"/>
    </source>
</evidence>
<keyword evidence="2" id="KW-0808">Transferase</keyword>
<dbReference type="STRING" id="40149.A0A0E0F4Q0"/>
<dbReference type="EnsemblPlants" id="OMERI11G08440.1">
    <property type="protein sequence ID" value="OMERI11G08440.1"/>
    <property type="gene ID" value="OMERI11G08440"/>
</dbReference>
<evidence type="ECO:0000259" key="7">
    <source>
        <dbReference type="PROSITE" id="PS50011"/>
    </source>
</evidence>
<dbReference type="InterPro" id="IPR011009">
    <property type="entry name" value="Kinase-like_dom_sf"/>
</dbReference>
<evidence type="ECO:0000313" key="8">
    <source>
        <dbReference type="EnsemblPlants" id="OMERI11G08440.1"/>
    </source>
</evidence>
<feature type="domain" description="Protein kinase" evidence="7">
    <location>
        <begin position="1"/>
        <end position="81"/>
    </location>
</feature>
<evidence type="ECO:0000256" key="4">
    <source>
        <dbReference type="ARBA" id="ARBA00022777"/>
    </source>
</evidence>
<evidence type="ECO:0000256" key="6">
    <source>
        <dbReference type="SAM" id="Phobius"/>
    </source>
</evidence>
<evidence type="ECO:0000256" key="3">
    <source>
        <dbReference type="ARBA" id="ARBA00022741"/>
    </source>
</evidence>
<dbReference type="eggNOG" id="KOG0583">
    <property type="taxonomic scope" value="Eukaryota"/>
</dbReference>
<proteinExistence type="predicted"/>
<reference evidence="8" key="1">
    <citation type="submission" date="2015-04" db="UniProtKB">
        <authorList>
            <consortium name="EnsemblPlants"/>
        </authorList>
    </citation>
    <scope>IDENTIFICATION</scope>
</reference>
<feature type="transmembrane region" description="Helical" evidence="6">
    <location>
        <begin position="21"/>
        <end position="42"/>
    </location>
</feature>
<keyword evidence="1" id="KW-0723">Serine/threonine-protein kinase</keyword>
<keyword evidence="6" id="KW-1133">Transmembrane helix</keyword>
<keyword evidence="5" id="KW-0067">ATP-binding</keyword>
<dbReference type="PROSITE" id="PS50011">
    <property type="entry name" value="PROTEIN_KINASE_DOM"/>
    <property type="match status" value="1"/>
</dbReference>
<dbReference type="GO" id="GO:0007165">
    <property type="term" value="P:signal transduction"/>
    <property type="evidence" value="ECO:0007669"/>
    <property type="project" value="TreeGrafter"/>
</dbReference>
<keyword evidence="3" id="KW-0547">Nucleotide-binding</keyword>
<dbReference type="GO" id="GO:0004674">
    <property type="term" value="F:protein serine/threonine kinase activity"/>
    <property type="evidence" value="ECO:0007669"/>
    <property type="project" value="UniProtKB-KW"/>
</dbReference>
<name>A0A0E0F4Q0_9ORYZ</name>
<keyword evidence="4" id="KW-0418">Kinase</keyword>
<evidence type="ECO:0000256" key="2">
    <source>
        <dbReference type="ARBA" id="ARBA00022679"/>
    </source>
</evidence>
<dbReference type="Gramene" id="OMERI11G08440.1">
    <property type="protein sequence ID" value="OMERI11G08440.1"/>
    <property type="gene ID" value="OMERI11G08440"/>
</dbReference>
<organism evidence="8">
    <name type="scientific">Oryza meridionalis</name>
    <dbReference type="NCBI Taxonomy" id="40149"/>
    <lineage>
        <taxon>Eukaryota</taxon>
        <taxon>Viridiplantae</taxon>
        <taxon>Streptophyta</taxon>
        <taxon>Embryophyta</taxon>
        <taxon>Tracheophyta</taxon>
        <taxon>Spermatophyta</taxon>
        <taxon>Magnoliopsida</taxon>
        <taxon>Liliopsida</taxon>
        <taxon>Poales</taxon>
        <taxon>Poaceae</taxon>
        <taxon>BOP clade</taxon>
        <taxon>Oryzoideae</taxon>
        <taxon>Oryzeae</taxon>
        <taxon>Oryzinae</taxon>
        <taxon>Oryza</taxon>
    </lineage>
</organism>
<dbReference type="InterPro" id="IPR000719">
    <property type="entry name" value="Prot_kinase_dom"/>
</dbReference>
<keyword evidence="6" id="KW-0472">Membrane</keyword>
<keyword evidence="9" id="KW-1185">Reference proteome</keyword>